<accession>A0A859FGZ3</accession>
<organism evidence="1 2">
    <name type="scientific">Paenalkalicoccus suaedae</name>
    <dbReference type="NCBI Taxonomy" id="2592382"/>
    <lineage>
        <taxon>Bacteria</taxon>
        <taxon>Bacillati</taxon>
        <taxon>Bacillota</taxon>
        <taxon>Bacilli</taxon>
        <taxon>Bacillales</taxon>
        <taxon>Bacillaceae</taxon>
        <taxon>Paenalkalicoccus</taxon>
    </lineage>
</organism>
<proteinExistence type="predicted"/>
<dbReference type="EMBL" id="CP041372">
    <property type="protein sequence ID" value="QKS71924.1"/>
    <property type="molecule type" value="Genomic_DNA"/>
</dbReference>
<dbReference type="RefSeq" id="WP_176009907.1">
    <property type="nucleotide sequence ID" value="NZ_CP041372.2"/>
</dbReference>
<name>A0A859FGZ3_9BACI</name>
<dbReference type="Proteomes" id="UP000318138">
    <property type="component" value="Chromosome"/>
</dbReference>
<dbReference type="AlphaFoldDB" id="A0A859FGZ3"/>
<evidence type="ECO:0000313" key="1">
    <source>
        <dbReference type="EMBL" id="QKS71924.1"/>
    </source>
</evidence>
<gene>
    <name evidence="1" type="ORF">FLK61_35235</name>
</gene>
<sequence>MVFGLIRMCKRIRNASILAGDIKAARRGAGHLGKRVASRKVKGPYKYLVK</sequence>
<reference evidence="2" key="1">
    <citation type="submission" date="2019-07" db="EMBL/GenBank/DDBJ databases">
        <title>Bacillus alkalisoli sp. nov. isolated from saline soil.</title>
        <authorList>
            <person name="Sun J.-Q."/>
            <person name="Xu L."/>
        </authorList>
    </citation>
    <scope>NUCLEOTIDE SEQUENCE [LARGE SCALE GENOMIC DNA]</scope>
    <source>
        <strain evidence="2">M4U3P1</strain>
    </source>
</reference>
<protein>
    <submittedName>
        <fullName evidence="1">Uncharacterized protein</fullName>
    </submittedName>
</protein>
<keyword evidence="2" id="KW-1185">Reference proteome</keyword>
<evidence type="ECO:0000313" key="2">
    <source>
        <dbReference type="Proteomes" id="UP000318138"/>
    </source>
</evidence>
<dbReference type="KEGG" id="psua:FLK61_35235"/>